<dbReference type="PANTHER" id="PTHR13402:SF6">
    <property type="entry name" value="SECRETORY 16, ISOFORM I"/>
    <property type="match status" value="1"/>
</dbReference>
<feature type="compositionally biased region" description="Polar residues" evidence="1">
    <location>
        <begin position="1"/>
        <end position="11"/>
    </location>
</feature>
<dbReference type="GO" id="GO:0007030">
    <property type="term" value="P:Golgi organization"/>
    <property type="evidence" value="ECO:0007669"/>
    <property type="project" value="TreeGrafter"/>
</dbReference>
<dbReference type="EMBL" id="CP012117">
    <property type="protein sequence ID" value="ANP26725.1"/>
    <property type="molecule type" value="Genomic_DNA"/>
</dbReference>
<feature type="region of interest" description="Disordered" evidence="1">
    <location>
        <begin position="1"/>
        <end position="124"/>
    </location>
</feature>
<accession>A0A1B0ZFJ8</accession>
<dbReference type="AlphaFoldDB" id="A0A1B0ZFJ8"/>
<feature type="transmembrane region" description="Helical" evidence="2">
    <location>
        <begin position="270"/>
        <end position="294"/>
    </location>
</feature>
<proteinExistence type="predicted"/>
<gene>
    <name evidence="3" type="ORF">DAD186_01660</name>
</gene>
<feature type="transmembrane region" description="Helical" evidence="2">
    <location>
        <begin position="484"/>
        <end position="510"/>
    </location>
</feature>
<feature type="transmembrane region" description="Helical" evidence="2">
    <location>
        <begin position="141"/>
        <end position="165"/>
    </location>
</feature>
<feature type="transmembrane region" description="Helical" evidence="2">
    <location>
        <begin position="315"/>
        <end position="339"/>
    </location>
</feature>
<keyword evidence="2" id="KW-0472">Membrane</keyword>
<evidence type="ECO:0000313" key="4">
    <source>
        <dbReference type="Proteomes" id="UP000092596"/>
    </source>
</evidence>
<feature type="transmembrane region" description="Helical" evidence="2">
    <location>
        <begin position="451"/>
        <end position="472"/>
    </location>
</feature>
<reference evidence="3 4" key="1">
    <citation type="submission" date="2015-06" db="EMBL/GenBank/DDBJ databases">
        <title>Investigation of pathophysiology for high-risk pregnancy and development of treatment modality based on it.</title>
        <authorList>
            <person name="Kim B.-C."/>
            <person name="Lim S."/>
        </authorList>
    </citation>
    <scope>NUCLEOTIDE SEQUENCE [LARGE SCALE GENOMIC DNA]</scope>
    <source>
        <strain evidence="3 4">AD1-86</strain>
    </source>
</reference>
<dbReference type="STRING" id="1630135.DAD186_01660"/>
<dbReference type="GO" id="GO:0070973">
    <property type="term" value="P:protein localization to endoplasmic reticulum exit site"/>
    <property type="evidence" value="ECO:0007669"/>
    <property type="project" value="TreeGrafter"/>
</dbReference>
<feature type="transmembrane region" description="Helical" evidence="2">
    <location>
        <begin position="359"/>
        <end position="383"/>
    </location>
</feature>
<keyword evidence="2" id="KW-1133">Transmembrane helix</keyword>
<feature type="transmembrane region" description="Helical" evidence="2">
    <location>
        <begin position="193"/>
        <end position="212"/>
    </location>
</feature>
<sequence length="722" mass="76170">MSENPPQQNVPQGDGQGTPSNVPPSAPSAPAAPNAQQASESVPSAPQYQAPQYPQSQPSAPQYPQGQPSAPQQYPQGQPSAQQGYPQFQPHQGQFQTGQQNPQNHQGQQGQQGQQGPDFGKQLGQAASFIGNPLPTLGAAFASYVTGLIVAAIVVGLPILGSMVLDMPSIVPDPKTGLTSAAGGQVDPDTPEFLYILGAPFQVVSMAFLGSYTNSSTVKGNFAGQDDATLTAYSHLGLVPFLVLAAVLVGAFFASRFVAKRRPNEGAVAIWVQAVMASFAVALVSTLLTWALAVRASDKTDAYGMKYESHLSIHAAGILPFLGILVLLTLALVAGRYSVRALPKKWPLVSEYFDAAKLVLLYAVTAAIVGSLSSVIVVLITAINDGHFGDTLKSLVMLVLTLPATLLTVLFTHFGLVTFSPVNYAAGNGQYAGLLLNHEDDMVSVFTLPHWWMILPAIPFAFVLMFVFAGVWAKSRRRVQGNMLATVTSWAALPAVFFVLSVIGIIFATINTSYGASGAKEVLEAAGLTNFEGDAHAGVSLATPFIAAIVGILIEVISRFIAPFYSAFVPAVVGGFVHKQHGANEEYPATEVQQKKVDFAALAANVQNQAQNFGQQAQQGQPGAPQGQPSAPQQNQAPQYGQQPSGQGYPQGQPSAPQQGYSQGQPSAPQYGQQLNQQQGAPQQGYPQSQPSAPQAPGFTPEQAYGYGQGNQQNEQQPPQNQ</sequence>
<feature type="transmembrane region" description="Helical" evidence="2">
    <location>
        <begin position="233"/>
        <end position="258"/>
    </location>
</feature>
<dbReference type="KEGG" id="dva:DAD186_01660"/>
<name>A0A1B0ZFJ8_9MICO</name>
<dbReference type="GO" id="GO:0012507">
    <property type="term" value="C:ER to Golgi transport vesicle membrane"/>
    <property type="evidence" value="ECO:0007669"/>
    <property type="project" value="TreeGrafter"/>
</dbReference>
<evidence type="ECO:0000256" key="1">
    <source>
        <dbReference type="SAM" id="MobiDB-lite"/>
    </source>
</evidence>
<evidence type="ECO:0000256" key="2">
    <source>
        <dbReference type="SAM" id="Phobius"/>
    </source>
</evidence>
<dbReference type="PATRIC" id="fig|1630135.4.peg.169"/>
<keyword evidence="2" id="KW-0812">Transmembrane</keyword>
<dbReference type="Proteomes" id="UP000092596">
    <property type="component" value="Chromosome"/>
</dbReference>
<evidence type="ECO:0000313" key="3">
    <source>
        <dbReference type="EMBL" id="ANP26725.1"/>
    </source>
</evidence>
<feature type="region of interest" description="Disordered" evidence="1">
    <location>
        <begin position="612"/>
        <end position="722"/>
    </location>
</feature>
<feature type="compositionally biased region" description="Low complexity" evidence="1">
    <location>
        <begin position="28"/>
        <end position="117"/>
    </location>
</feature>
<dbReference type="PANTHER" id="PTHR13402">
    <property type="entry name" value="RGPR-RELATED"/>
    <property type="match status" value="1"/>
</dbReference>
<protein>
    <submittedName>
        <fullName evidence="3">Uncharacterized protein</fullName>
    </submittedName>
</protein>
<feature type="transmembrane region" description="Helical" evidence="2">
    <location>
        <begin position="537"/>
        <end position="557"/>
    </location>
</feature>
<feature type="transmembrane region" description="Helical" evidence="2">
    <location>
        <begin position="395"/>
        <end position="416"/>
    </location>
</feature>
<organism evidence="3 4">
    <name type="scientific">Dermabacter vaginalis</name>
    <dbReference type="NCBI Taxonomy" id="1630135"/>
    <lineage>
        <taxon>Bacteria</taxon>
        <taxon>Bacillati</taxon>
        <taxon>Actinomycetota</taxon>
        <taxon>Actinomycetes</taxon>
        <taxon>Micrococcales</taxon>
        <taxon>Dermabacteraceae</taxon>
        <taxon>Dermabacter</taxon>
    </lineage>
</organism>
<dbReference type="RefSeq" id="WP_065247104.1">
    <property type="nucleotide sequence ID" value="NZ_CP012117.1"/>
</dbReference>